<feature type="region of interest" description="Disordered" evidence="3">
    <location>
        <begin position="317"/>
        <end position="347"/>
    </location>
</feature>
<organism evidence="5">
    <name type="scientific">Dissoconium aciculare CBS 342.82</name>
    <dbReference type="NCBI Taxonomy" id="1314786"/>
    <lineage>
        <taxon>Eukaryota</taxon>
        <taxon>Fungi</taxon>
        <taxon>Dikarya</taxon>
        <taxon>Ascomycota</taxon>
        <taxon>Pezizomycotina</taxon>
        <taxon>Dothideomycetes</taxon>
        <taxon>Dothideomycetidae</taxon>
        <taxon>Mycosphaerellales</taxon>
        <taxon>Dissoconiaceae</taxon>
        <taxon>Dissoconium</taxon>
    </lineage>
</organism>
<dbReference type="GO" id="GO:0005509">
    <property type="term" value="F:calcium ion binding"/>
    <property type="evidence" value="ECO:0007669"/>
    <property type="project" value="InterPro"/>
</dbReference>
<evidence type="ECO:0000256" key="3">
    <source>
        <dbReference type="SAM" id="MobiDB-lite"/>
    </source>
</evidence>
<reference evidence="5" key="3">
    <citation type="submission" date="2025-08" db="UniProtKB">
        <authorList>
            <consortium name="RefSeq"/>
        </authorList>
    </citation>
    <scope>IDENTIFICATION</scope>
    <source>
        <strain evidence="5">CBS 342.82</strain>
    </source>
</reference>
<dbReference type="OrthoDB" id="2134400at2759"/>
<keyword evidence="2" id="KW-0041">Annexin</keyword>
<feature type="compositionally biased region" description="Basic and acidic residues" evidence="3">
    <location>
        <begin position="219"/>
        <end position="230"/>
    </location>
</feature>
<dbReference type="AlphaFoldDB" id="A0A6J3M903"/>
<reference evidence="5" key="2">
    <citation type="submission" date="2020-04" db="EMBL/GenBank/DDBJ databases">
        <authorList>
            <consortium name="NCBI Genome Project"/>
        </authorList>
    </citation>
    <scope>NUCLEOTIDE SEQUENCE</scope>
    <source>
        <strain evidence="5">CBS 342.82</strain>
    </source>
</reference>
<dbReference type="GeneID" id="54358927"/>
<keyword evidence="1" id="KW-0677">Repeat</keyword>
<feature type="compositionally biased region" description="Polar residues" evidence="3">
    <location>
        <begin position="75"/>
        <end position="84"/>
    </location>
</feature>
<dbReference type="SMART" id="SM00335">
    <property type="entry name" value="ANX"/>
    <property type="match status" value="2"/>
</dbReference>
<name>A0A6J3M903_9PEZI</name>
<dbReference type="RefSeq" id="XP_033461521.1">
    <property type="nucleotide sequence ID" value="XM_033601127.1"/>
</dbReference>
<feature type="compositionally biased region" description="Polar residues" evidence="3">
    <location>
        <begin position="253"/>
        <end position="263"/>
    </location>
</feature>
<feature type="compositionally biased region" description="Polar residues" evidence="3">
    <location>
        <begin position="157"/>
        <end position="169"/>
    </location>
</feature>
<dbReference type="GO" id="GO:0005737">
    <property type="term" value="C:cytoplasm"/>
    <property type="evidence" value="ECO:0007669"/>
    <property type="project" value="TreeGrafter"/>
</dbReference>
<feature type="region of interest" description="Disordered" evidence="3">
    <location>
        <begin position="1"/>
        <end position="305"/>
    </location>
</feature>
<dbReference type="InterPro" id="IPR037104">
    <property type="entry name" value="Annexin_sf"/>
</dbReference>
<evidence type="ECO:0000313" key="5">
    <source>
        <dbReference type="RefSeq" id="XP_033461521.1"/>
    </source>
</evidence>
<dbReference type="PANTHER" id="PTHR10502:SF107">
    <property type="entry name" value="ANNEXIN ANXC4 (AFU_ORTHOLOGUE AFUA_3G07020)"/>
    <property type="match status" value="1"/>
</dbReference>
<feature type="compositionally biased region" description="Gly residues" evidence="3">
    <location>
        <begin position="281"/>
        <end position="296"/>
    </location>
</feature>
<dbReference type="Proteomes" id="UP000504637">
    <property type="component" value="Unplaced"/>
</dbReference>
<evidence type="ECO:0000256" key="2">
    <source>
        <dbReference type="ARBA" id="ARBA00023216"/>
    </source>
</evidence>
<dbReference type="SUPFAM" id="SSF47874">
    <property type="entry name" value="Annexin"/>
    <property type="match status" value="1"/>
</dbReference>
<dbReference type="GO" id="GO:0005886">
    <property type="term" value="C:plasma membrane"/>
    <property type="evidence" value="ECO:0007669"/>
    <property type="project" value="TreeGrafter"/>
</dbReference>
<reference evidence="5" key="1">
    <citation type="submission" date="2020-01" db="EMBL/GenBank/DDBJ databases">
        <authorList>
            <consortium name="DOE Joint Genome Institute"/>
            <person name="Haridas S."/>
            <person name="Albert R."/>
            <person name="Binder M."/>
            <person name="Bloem J."/>
            <person name="Labutti K."/>
            <person name="Salamov A."/>
            <person name="Andreopoulos B."/>
            <person name="Baker S.E."/>
            <person name="Barry K."/>
            <person name="Bills G."/>
            <person name="Bluhm B.H."/>
            <person name="Cannon C."/>
            <person name="Castanera R."/>
            <person name="Culley D.E."/>
            <person name="Daum C."/>
            <person name="Ezra D."/>
            <person name="Gonzalez J.B."/>
            <person name="Henrissat B."/>
            <person name="Kuo A."/>
            <person name="Liang C."/>
            <person name="Lipzen A."/>
            <person name="Lutzoni F."/>
            <person name="Magnuson J."/>
            <person name="Mondo S."/>
            <person name="Nolan M."/>
            <person name="Ohm R."/>
            <person name="Pangilinan J."/>
            <person name="Park H.-J."/>
            <person name="Ramirez L."/>
            <person name="Alfaro M."/>
            <person name="Sun H."/>
            <person name="Tritt A."/>
            <person name="Yoshinaga Y."/>
            <person name="Zwiers L.-H."/>
            <person name="Turgeon B.G."/>
            <person name="Goodwin S.B."/>
            <person name="Spatafora J.W."/>
            <person name="Crous P.W."/>
            <person name="Grigoriev I.V."/>
        </authorList>
    </citation>
    <scope>NUCLEOTIDE SEQUENCE</scope>
    <source>
        <strain evidence="5">CBS 342.82</strain>
    </source>
</reference>
<dbReference type="GO" id="GO:0001786">
    <property type="term" value="F:phosphatidylserine binding"/>
    <property type="evidence" value="ECO:0007669"/>
    <property type="project" value="TreeGrafter"/>
</dbReference>
<accession>A0A6J3M903</accession>
<gene>
    <name evidence="5" type="ORF">K489DRAFT_315999</name>
</gene>
<dbReference type="GO" id="GO:0005634">
    <property type="term" value="C:nucleus"/>
    <property type="evidence" value="ECO:0007669"/>
    <property type="project" value="TreeGrafter"/>
</dbReference>
<evidence type="ECO:0000256" key="1">
    <source>
        <dbReference type="ARBA" id="ARBA00022737"/>
    </source>
</evidence>
<evidence type="ECO:0000313" key="4">
    <source>
        <dbReference type="Proteomes" id="UP000504637"/>
    </source>
</evidence>
<dbReference type="GO" id="GO:0005544">
    <property type="term" value="F:calcium-dependent phospholipid binding"/>
    <property type="evidence" value="ECO:0007669"/>
    <property type="project" value="InterPro"/>
</dbReference>
<protein>
    <submittedName>
        <fullName evidence="5">Annexin</fullName>
    </submittedName>
</protein>
<dbReference type="Gene3D" id="1.10.220.10">
    <property type="entry name" value="Annexin"/>
    <property type="match status" value="4"/>
</dbReference>
<dbReference type="PROSITE" id="PS51897">
    <property type="entry name" value="ANNEXIN_2"/>
    <property type="match status" value="1"/>
</dbReference>
<sequence>MSLRPDDRSGRQRSGSTVSGRTRDRSRSNVRAPEAPEPPSALRQSQYGQIPPPSSGMPGGFDDPSAPRYEIYEPSSVSSRNGQRSDPYETNPRNVLPYPERDNGYSTKDYGDFPPPDRFGNAGYPPPPPALGGKGSRNDDDDLAFGDEFSRFKESLSRQPSTSQRSQGGASADPRYAPEPQYVEYAPKGVDLPPHGAGIPPPPRRDDRGYPEPASGPRDPYRDGPSRESLSRTNSYGRDVQTVEMAPRGAMSRHNSTSKQNRLSIGPPESALVPRMNHLSVGGGGSRPEGNGMGGGMPPPSPLLEAYRGTYQSISPMPLALRPADDSDLSDLEPLDAPPSRGGPRYNDRLAKEAYEYKSKKKHITIYSGEDDAKTIAAALKHHNVDTDAICDVLPGLTHDNVMELRKEYKKLVKVQGKGVNISKHIKTKITGNFGKAVYIVSLGRWESEGYWANFWYQSHGSRRELLIESLMGRTNAEIRMIKDDFKDKRYGDSLTRCMEKELKMDKFRTAVLMVLEERRQEEQDSYPTEYIHRDVEVLNRAVRAEKGGETAMLEIIVRRSDAHLREVLRSYEKFHRDNFAREALRKSGNLVGEVIAHILNGVINKPARDALLLQHAIQDIAAHNKDDELRYELLISRLVRLHWDRAHLTRVKREYYDKYRITLEQALDQATKGEFREFVVGLCATK</sequence>
<dbReference type="PANTHER" id="PTHR10502">
    <property type="entry name" value="ANNEXIN"/>
    <property type="match status" value="1"/>
</dbReference>
<dbReference type="GO" id="GO:0012506">
    <property type="term" value="C:vesicle membrane"/>
    <property type="evidence" value="ECO:0007669"/>
    <property type="project" value="TreeGrafter"/>
</dbReference>
<dbReference type="InterPro" id="IPR018502">
    <property type="entry name" value="Annexin_repeat"/>
</dbReference>
<proteinExistence type="predicted"/>
<keyword evidence="4" id="KW-1185">Reference proteome</keyword>
<feature type="compositionally biased region" description="Basic and acidic residues" evidence="3">
    <location>
        <begin position="1"/>
        <end position="10"/>
    </location>
</feature>